<dbReference type="PANTHER" id="PTHR31793">
    <property type="entry name" value="4-HYDROXYBENZOYL-COA THIOESTERASE FAMILY MEMBER"/>
    <property type="match status" value="1"/>
</dbReference>
<dbReference type="SUPFAM" id="SSF54637">
    <property type="entry name" value="Thioesterase/thiol ester dehydrase-isomerase"/>
    <property type="match status" value="1"/>
</dbReference>
<sequence>MKIKKHQYCRHQSEYEIPFFDVDSMNIMWHGNYVKYLEMARCEFLAEIGYTYDVMPQKGYGWPVVQLNIKYIKPSLFRQKIRVELAVVEYESCFRVDYVIFDAQTQQKLTTATTTQVAVDIHSKEMQLQTPLCWRNAIEQHPSFKPLDTSKEKQ</sequence>
<evidence type="ECO:0000313" key="3">
    <source>
        <dbReference type="EMBL" id="TCK01531.1"/>
    </source>
</evidence>
<comment type="similarity">
    <text evidence="1">Belongs to the 4-hydroxybenzoyl-CoA thioesterase family.</text>
</comment>
<dbReference type="AlphaFoldDB" id="A0A4R1G4A0"/>
<dbReference type="Proteomes" id="UP000294702">
    <property type="component" value="Unassembled WGS sequence"/>
</dbReference>
<reference evidence="3 4" key="1">
    <citation type="submission" date="2019-03" db="EMBL/GenBank/DDBJ databases">
        <title>Genomic Encyclopedia of Type Strains, Phase IV (KMG-IV): sequencing the most valuable type-strain genomes for metagenomic binning, comparative biology and taxonomic classification.</title>
        <authorList>
            <person name="Goeker M."/>
        </authorList>
    </citation>
    <scope>NUCLEOTIDE SEQUENCE [LARGE SCALE GENOMIC DNA]</scope>
    <source>
        <strain evidence="3 4">DSM 15534</strain>
    </source>
</reference>
<dbReference type="Gene3D" id="3.10.129.10">
    <property type="entry name" value="Hotdog Thioesterase"/>
    <property type="match status" value="1"/>
</dbReference>
<dbReference type="PANTHER" id="PTHR31793:SF27">
    <property type="entry name" value="NOVEL THIOESTERASE SUPERFAMILY DOMAIN AND SAPOSIN A-TYPE DOMAIN CONTAINING PROTEIN (0610012H03RIK)"/>
    <property type="match status" value="1"/>
</dbReference>
<evidence type="ECO:0000256" key="2">
    <source>
        <dbReference type="ARBA" id="ARBA00022801"/>
    </source>
</evidence>
<gene>
    <name evidence="3" type="ORF">EV694_0146</name>
</gene>
<dbReference type="GO" id="GO:0047617">
    <property type="term" value="F:fatty acyl-CoA hydrolase activity"/>
    <property type="evidence" value="ECO:0007669"/>
    <property type="project" value="TreeGrafter"/>
</dbReference>
<evidence type="ECO:0000313" key="4">
    <source>
        <dbReference type="Proteomes" id="UP000294702"/>
    </source>
</evidence>
<dbReference type="EMBL" id="SMFT01000001">
    <property type="protein sequence ID" value="TCK01531.1"/>
    <property type="molecule type" value="Genomic_DNA"/>
</dbReference>
<organism evidence="3 4">
    <name type="scientific">Volucribacter psittacicida</name>
    <dbReference type="NCBI Taxonomy" id="203482"/>
    <lineage>
        <taxon>Bacteria</taxon>
        <taxon>Pseudomonadati</taxon>
        <taxon>Pseudomonadota</taxon>
        <taxon>Gammaproteobacteria</taxon>
        <taxon>Pasteurellales</taxon>
        <taxon>Pasteurellaceae</taxon>
        <taxon>Volucribacter</taxon>
    </lineage>
</organism>
<dbReference type="OrthoDB" id="9800856at2"/>
<protein>
    <submittedName>
        <fullName evidence="3">Acyl-CoA thioester hydrolase</fullName>
    </submittedName>
</protein>
<dbReference type="InterPro" id="IPR029069">
    <property type="entry name" value="HotDog_dom_sf"/>
</dbReference>
<dbReference type="InterPro" id="IPR006684">
    <property type="entry name" value="YbgC/YbaW"/>
</dbReference>
<dbReference type="PIRSF" id="PIRSF003230">
    <property type="entry name" value="YbgC"/>
    <property type="match status" value="1"/>
</dbReference>
<proteinExistence type="inferred from homology"/>
<dbReference type="CDD" id="cd00586">
    <property type="entry name" value="4HBT"/>
    <property type="match status" value="1"/>
</dbReference>
<evidence type="ECO:0000256" key="1">
    <source>
        <dbReference type="ARBA" id="ARBA00005953"/>
    </source>
</evidence>
<name>A0A4R1G4A0_9PAST</name>
<accession>A0A4R1G4A0</accession>
<keyword evidence="4" id="KW-1185">Reference proteome</keyword>
<dbReference type="Pfam" id="PF13279">
    <property type="entry name" value="4HBT_2"/>
    <property type="match status" value="1"/>
</dbReference>
<keyword evidence="2 3" id="KW-0378">Hydrolase</keyword>
<dbReference type="InterPro" id="IPR050563">
    <property type="entry name" value="4-hydroxybenzoyl-CoA_TE"/>
</dbReference>
<comment type="caution">
    <text evidence="3">The sequence shown here is derived from an EMBL/GenBank/DDBJ whole genome shotgun (WGS) entry which is preliminary data.</text>
</comment>